<evidence type="ECO:0000313" key="2">
    <source>
        <dbReference type="Proteomes" id="UP000216345"/>
    </source>
</evidence>
<dbReference type="EMBL" id="NNRK01000026">
    <property type="protein sequence ID" value="OYR14676.1"/>
    <property type="molecule type" value="Genomic_DNA"/>
</dbReference>
<gene>
    <name evidence="1" type="ORF">CEV32_0683</name>
</gene>
<organism evidence="1 2">
    <name type="scientific">Brucella rhizosphaerae</name>
    <dbReference type="NCBI Taxonomy" id="571254"/>
    <lineage>
        <taxon>Bacteria</taxon>
        <taxon>Pseudomonadati</taxon>
        <taxon>Pseudomonadota</taxon>
        <taxon>Alphaproteobacteria</taxon>
        <taxon>Hyphomicrobiales</taxon>
        <taxon>Brucellaceae</taxon>
        <taxon>Brucella/Ochrobactrum group</taxon>
        <taxon>Brucella</taxon>
    </lineage>
</organism>
<accession>A0A256FJ09</accession>
<reference evidence="1 2" key="1">
    <citation type="submission" date="2017-07" db="EMBL/GenBank/DDBJ databases">
        <title>Phylogenetic study on the rhizospheric bacterium Ochrobactrum sp. A44.</title>
        <authorList>
            <person name="Krzyzanowska D.M."/>
            <person name="Ossowicki A."/>
            <person name="Rajewska M."/>
            <person name="Maciag T."/>
            <person name="Kaczynski Z."/>
            <person name="Czerwicka M."/>
            <person name="Jafra S."/>
        </authorList>
    </citation>
    <scope>NUCLEOTIDE SEQUENCE [LARGE SCALE GENOMIC DNA]</scope>
    <source>
        <strain evidence="1 2">PR17</strain>
    </source>
</reference>
<sequence>MKLLSEPRASMPHSESLKRCGCVIYKFANSEMRICKHGTKKTIRWQKDTRDTRTASDNPVRVC</sequence>
<dbReference type="Proteomes" id="UP000216345">
    <property type="component" value="Unassembled WGS sequence"/>
</dbReference>
<comment type="caution">
    <text evidence="1">The sequence shown here is derived from an EMBL/GenBank/DDBJ whole genome shotgun (WGS) entry which is preliminary data.</text>
</comment>
<name>A0A256FJ09_9HYPH</name>
<proteinExistence type="predicted"/>
<evidence type="ECO:0000313" key="1">
    <source>
        <dbReference type="EMBL" id="OYR14676.1"/>
    </source>
</evidence>
<protein>
    <submittedName>
        <fullName evidence="1">Uncharacterized protein</fullName>
    </submittedName>
</protein>
<dbReference type="AlphaFoldDB" id="A0A256FJ09"/>
<keyword evidence="2" id="KW-1185">Reference proteome</keyword>